<keyword evidence="2 4" id="KW-0808">Transferase</keyword>
<dbReference type="EMBL" id="ABZS01000143">
    <property type="protein sequence ID" value="EEP60151.1"/>
    <property type="molecule type" value="Genomic_DNA"/>
</dbReference>
<dbReference type="InterPro" id="IPR015421">
    <property type="entry name" value="PyrdxlP-dep_Trfase_major"/>
</dbReference>
<protein>
    <submittedName>
        <fullName evidence="4">Adenosylmethionine-8-amino-7-oxononanoate aminotransferase</fullName>
        <ecNumber evidence="4">2.6.1.62</ecNumber>
    </submittedName>
</protein>
<keyword evidence="3" id="KW-0663">Pyridoxal phosphate</keyword>
<sequence length="83" mass="9983">MKDKEILKQWDKEYFWHPFTQMKVYREEDNVIVERGEGNYVIDIYGNKYFDGVSSLWCNVHGHNHPKLNQAICEQVNKISHLQ</sequence>
<dbReference type="Gene3D" id="3.40.640.10">
    <property type="entry name" value="Type I PLP-dependent aspartate aminotransferase-like (Major domain)"/>
    <property type="match status" value="1"/>
</dbReference>
<dbReference type="InterPro" id="IPR005814">
    <property type="entry name" value="Aminotrans_3"/>
</dbReference>
<name>C4FLA3_9AQUI</name>
<evidence type="ECO:0000313" key="4">
    <source>
        <dbReference type="EMBL" id="EEP60151.1"/>
    </source>
</evidence>
<dbReference type="AlphaFoldDB" id="C4FLA3"/>
<dbReference type="Pfam" id="PF00202">
    <property type="entry name" value="Aminotran_3"/>
    <property type="match status" value="1"/>
</dbReference>
<dbReference type="InterPro" id="IPR015422">
    <property type="entry name" value="PyrdxlP-dep_Trfase_small"/>
</dbReference>
<organism evidence="4 5">
    <name type="scientific">Sulfurihydrogenibium yellowstonense SS-5</name>
    <dbReference type="NCBI Taxonomy" id="432331"/>
    <lineage>
        <taxon>Bacteria</taxon>
        <taxon>Pseudomonadati</taxon>
        <taxon>Aquificota</taxon>
        <taxon>Aquificia</taxon>
        <taxon>Aquificales</taxon>
        <taxon>Hydrogenothermaceae</taxon>
        <taxon>Sulfurihydrogenibium</taxon>
    </lineage>
</organism>
<feature type="non-terminal residue" evidence="4">
    <location>
        <position position="83"/>
    </location>
</feature>
<dbReference type="GO" id="GO:0004015">
    <property type="term" value="F:adenosylmethionine-8-amino-7-oxononanoate transaminase activity"/>
    <property type="evidence" value="ECO:0007669"/>
    <property type="project" value="UniProtKB-EC"/>
</dbReference>
<dbReference type="Gene3D" id="3.90.1150.10">
    <property type="entry name" value="Aspartate Aminotransferase, domain 1"/>
    <property type="match status" value="1"/>
</dbReference>
<dbReference type="OrthoDB" id="9807885at2"/>
<evidence type="ECO:0000256" key="2">
    <source>
        <dbReference type="ARBA" id="ARBA00022679"/>
    </source>
</evidence>
<dbReference type="SUPFAM" id="SSF53383">
    <property type="entry name" value="PLP-dependent transferases"/>
    <property type="match status" value="1"/>
</dbReference>
<accession>C4FLA3</accession>
<comment type="caution">
    <text evidence="4">The sequence shown here is derived from an EMBL/GenBank/DDBJ whole genome shotgun (WGS) entry which is preliminary data.</text>
</comment>
<keyword evidence="5" id="KW-1185">Reference proteome</keyword>
<dbReference type="EC" id="2.6.1.62" evidence="4"/>
<dbReference type="Proteomes" id="UP000005540">
    <property type="component" value="Unassembled WGS sequence"/>
</dbReference>
<dbReference type="PANTHER" id="PTHR42684:SF17">
    <property type="entry name" value="ADENOSYLMETHIONINE-8-AMINO-7-OXONONANOATE AMINOTRANSFERASE"/>
    <property type="match status" value="1"/>
</dbReference>
<dbReference type="InterPro" id="IPR015424">
    <property type="entry name" value="PyrdxlP-dep_Trfase"/>
</dbReference>
<dbReference type="PANTHER" id="PTHR42684">
    <property type="entry name" value="ADENOSYLMETHIONINE-8-AMINO-7-OXONONANOATE AMINOTRANSFERASE"/>
    <property type="match status" value="1"/>
</dbReference>
<reference evidence="4 5" key="1">
    <citation type="submission" date="2009-04" db="EMBL/GenBank/DDBJ databases">
        <authorList>
            <person name="Reysenbach A.-L."/>
            <person name="Heidelberg J.F."/>
            <person name="Nelson W.C."/>
        </authorList>
    </citation>
    <scope>NUCLEOTIDE SEQUENCE [LARGE SCALE GENOMIC DNA]</scope>
    <source>
        <strain evidence="4 5">SS-5</strain>
    </source>
</reference>
<dbReference type="GO" id="GO:0009102">
    <property type="term" value="P:biotin biosynthetic process"/>
    <property type="evidence" value="ECO:0007669"/>
    <property type="project" value="TreeGrafter"/>
</dbReference>
<evidence type="ECO:0000256" key="1">
    <source>
        <dbReference type="ARBA" id="ARBA00022576"/>
    </source>
</evidence>
<gene>
    <name evidence="4" type="primary">bioA</name>
    <name evidence="4" type="ORF">SULYE_1357</name>
</gene>
<dbReference type="GO" id="GO:0030170">
    <property type="term" value="F:pyridoxal phosphate binding"/>
    <property type="evidence" value="ECO:0007669"/>
    <property type="project" value="InterPro"/>
</dbReference>
<evidence type="ECO:0000256" key="3">
    <source>
        <dbReference type="ARBA" id="ARBA00022898"/>
    </source>
</evidence>
<proteinExistence type="predicted"/>
<dbReference type="RefSeq" id="WP_007547649.1">
    <property type="nucleotide sequence ID" value="NZ_ABZS01000143.1"/>
</dbReference>
<evidence type="ECO:0000313" key="5">
    <source>
        <dbReference type="Proteomes" id="UP000005540"/>
    </source>
</evidence>
<keyword evidence="1 4" id="KW-0032">Aminotransferase</keyword>